<name>A0ABN8JB08_9HYPH</name>
<organism evidence="1 2">
    <name type="scientific">Mesorhizobium ventifaucium</name>
    <dbReference type="NCBI Taxonomy" id="666020"/>
    <lineage>
        <taxon>Bacteria</taxon>
        <taxon>Pseudomonadati</taxon>
        <taxon>Pseudomonadota</taxon>
        <taxon>Alphaproteobacteria</taxon>
        <taxon>Hyphomicrobiales</taxon>
        <taxon>Phyllobacteriaceae</taxon>
        <taxon>Mesorhizobium</taxon>
    </lineage>
</organism>
<accession>A0ABN8JB08</accession>
<evidence type="ECO:0000313" key="2">
    <source>
        <dbReference type="Proteomes" id="UP001152604"/>
    </source>
</evidence>
<dbReference type="Proteomes" id="UP001152604">
    <property type="component" value="Unassembled WGS sequence"/>
</dbReference>
<comment type="caution">
    <text evidence="1">The sequence shown here is derived from an EMBL/GenBank/DDBJ whole genome shotgun (WGS) entry which is preliminary data.</text>
</comment>
<dbReference type="EMBL" id="CAKXZS010000001">
    <property type="protein sequence ID" value="CAH2394289.1"/>
    <property type="molecule type" value="Genomic_DNA"/>
</dbReference>
<sequence length="148" mass="15956">MTSGTDPLSRPKLGRPADFDLLFACEPHGRFLVLLRLQFEEALRHSPETACVGTAQLESGRNAGLRHRTHRGTLLRIEDPLAFGALLRLDHVALAFELDRTGGAFEFAGAALRALGCDNLESHFASWFGWNETAQAIAASAGTPDSAA</sequence>
<evidence type="ECO:0000313" key="1">
    <source>
        <dbReference type="EMBL" id="CAH2394289.1"/>
    </source>
</evidence>
<gene>
    <name evidence="1" type="ORF">MES4922_10202</name>
</gene>
<reference evidence="1" key="1">
    <citation type="submission" date="2022-03" db="EMBL/GenBank/DDBJ databases">
        <authorList>
            <person name="Brunel B."/>
        </authorList>
    </citation>
    <scope>NUCLEOTIDE SEQUENCE</scope>
    <source>
        <strain evidence="1">STM4922sample</strain>
    </source>
</reference>
<proteinExistence type="predicted"/>
<keyword evidence="2" id="KW-1185">Reference proteome</keyword>
<protein>
    <submittedName>
        <fullName evidence="1">Uncharacterized protein</fullName>
    </submittedName>
</protein>